<proteinExistence type="predicted"/>
<dbReference type="InterPro" id="IPR011006">
    <property type="entry name" value="CheY-like_superfamily"/>
</dbReference>
<evidence type="ECO:0000313" key="7">
    <source>
        <dbReference type="Proteomes" id="UP001556692"/>
    </source>
</evidence>
<evidence type="ECO:0000256" key="4">
    <source>
        <dbReference type="PROSITE-ProRule" id="PRU00169"/>
    </source>
</evidence>
<evidence type="ECO:0000313" key="6">
    <source>
        <dbReference type="EMBL" id="MEX0406772.1"/>
    </source>
</evidence>
<dbReference type="Gene3D" id="3.40.50.2300">
    <property type="match status" value="1"/>
</dbReference>
<dbReference type="PANTHER" id="PTHR44591">
    <property type="entry name" value="STRESS RESPONSE REGULATOR PROTEIN 1"/>
    <property type="match status" value="1"/>
</dbReference>
<dbReference type="RefSeq" id="WP_367954654.1">
    <property type="nucleotide sequence ID" value="NZ_JBDPGJ010000003.1"/>
</dbReference>
<dbReference type="SUPFAM" id="SSF52172">
    <property type="entry name" value="CheY-like"/>
    <property type="match status" value="1"/>
</dbReference>
<dbReference type="EMBL" id="JBDPGJ010000003">
    <property type="protein sequence ID" value="MEX0406772.1"/>
    <property type="molecule type" value="Genomic_DNA"/>
</dbReference>
<keyword evidence="3" id="KW-0804">Transcription</keyword>
<keyword evidence="7" id="KW-1185">Reference proteome</keyword>
<dbReference type="PROSITE" id="PS50110">
    <property type="entry name" value="RESPONSE_REGULATORY"/>
    <property type="match status" value="1"/>
</dbReference>
<keyword evidence="2" id="KW-0805">Transcription regulation</keyword>
<organism evidence="6 7">
    <name type="scientific">Aquibium pacificus</name>
    <dbReference type="NCBI Taxonomy" id="3153579"/>
    <lineage>
        <taxon>Bacteria</taxon>
        <taxon>Pseudomonadati</taxon>
        <taxon>Pseudomonadota</taxon>
        <taxon>Alphaproteobacteria</taxon>
        <taxon>Hyphomicrobiales</taxon>
        <taxon>Phyllobacteriaceae</taxon>
        <taxon>Aquibium</taxon>
    </lineage>
</organism>
<evidence type="ECO:0000256" key="3">
    <source>
        <dbReference type="ARBA" id="ARBA00023163"/>
    </source>
</evidence>
<evidence type="ECO:0000256" key="1">
    <source>
        <dbReference type="ARBA" id="ARBA00022553"/>
    </source>
</evidence>
<gene>
    <name evidence="6" type="ORF">ABGN05_13955</name>
</gene>
<dbReference type="SMART" id="SM00448">
    <property type="entry name" value="REC"/>
    <property type="match status" value="1"/>
</dbReference>
<protein>
    <submittedName>
        <fullName evidence="6">Response regulator</fullName>
    </submittedName>
</protein>
<dbReference type="InterPro" id="IPR050595">
    <property type="entry name" value="Bact_response_regulator"/>
</dbReference>
<dbReference type="InterPro" id="IPR001789">
    <property type="entry name" value="Sig_transdc_resp-reg_receiver"/>
</dbReference>
<dbReference type="Proteomes" id="UP001556692">
    <property type="component" value="Unassembled WGS sequence"/>
</dbReference>
<keyword evidence="1 4" id="KW-0597">Phosphoprotein</keyword>
<reference evidence="6 7" key="1">
    <citation type="submission" date="2024-05" db="EMBL/GenBank/DDBJ databases">
        <authorList>
            <person name="Jiang F."/>
        </authorList>
    </citation>
    <scope>NUCLEOTIDE SEQUENCE [LARGE SCALE GENOMIC DNA]</scope>
    <source>
        <strain evidence="6 7">LZ166</strain>
    </source>
</reference>
<accession>A0ABV3SJ22</accession>
<evidence type="ECO:0000259" key="5">
    <source>
        <dbReference type="PROSITE" id="PS50110"/>
    </source>
</evidence>
<comment type="caution">
    <text evidence="6">The sequence shown here is derived from an EMBL/GenBank/DDBJ whole genome shotgun (WGS) entry which is preliminary data.</text>
</comment>
<feature type="modified residue" description="4-aspartylphosphate" evidence="4">
    <location>
        <position position="64"/>
    </location>
</feature>
<evidence type="ECO:0000256" key="2">
    <source>
        <dbReference type="ARBA" id="ARBA00023015"/>
    </source>
</evidence>
<name>A0ABV3SJ22_9HYPH</name>
<feature type="domain" description="Response regulatory" evidence="5">
    <location>
        <begin position="14"/>
        <end position="124"/>
    </location>
</feature>
<sequence length="132" mass="14377">MTKDVHHHALSGRRILVVEDERLIALDIQDILEGWGCTVLGPVATTTAALGLIERDCPDAAILDVHLNDETSEPVGDALRACQRPFLVMTAYQPRHLTGVLRDAPLLSKPVDEKKLRRELSALLEGGADHGS</sequence>
<dbReference type="PANTHER" id="PTHR44591:SF3">
    <property type="entry name" value="RESPONSE REGULATORY DOMAIN-CONTAINING PROTEIN"/>
    <property type="match status" value="1"/>
</dbReference>